<dbReference type="InterPro" id="IPR029063">
    <property type="entry name" value="SAM-dependent_MTases_sf"/>
</dbReference>
<organism evidence="2 3">
    <name type="scientific">Candidatus Gottesmanbacteria bacterium RIFCSPHIGHO2_02_FULL_40_13</name>
    <dbReference type="NCBI Taxonomy" id="1798384"/>
    <lineage>
        <taxon>Bacteria</taxon>
        <taxon>Candidatus Gottesmaniibacteriota</taxon>
    </lineage>
</organism>
<dbReference type="PANTHER" id="PTHR43591">
    <property type="entry name" value="METHYLTRANSFERASE"/>
    <property type="match status" value="1"/>
</dbReference>
<evidence type="ECO:0000313" key="3">
    <source>
        <dbReference type="Proteomes" id="UP000177092"/>
    </source>
</evidence>
<dbReference type="EMBL" id="MFJN01000040">
    <property type="protein sequence ID" value="OGG20635.1"/>
    <property type="molecule type" value="Genomic_DNA"/>
</dbReference>
<feature type="domain" description="Methyltransferase" evidence="1">
    <location>
        <begin position="57"/>
        <end position="151"/>
    </location>
</feature>
<reference evidence="2 3" key="1">
    <citation type="journal article" date="2016" name="Nat. Commun.">
        <title>Thousands of microbial genomes shed light on interconnected biogeochemical processes in an aquifer system.</title>
        <authorList>
            <person name="Anantharaman K."/>
            <person name="Brown C.T."/>
            <person name="Hug L.A."/>
            <person name="Sharon I."/>
            <person name="Castelle C.J."/>
            <person name="Probst A.J."/>
            <person name="Thomas B.C."/>
            <person name="Singh A."/>
            <person name="Wilkins M.J."/>
            <person name="Karaoz U."/>
            <person name="Brodie E.L."/>
            <person name="Williams K.H."/>
            <person name="Hubbard S.S."/>
            <person name="Banfield J.F."/>
        </authorList>
    </citation>
    <scope>NUCLEOTIDE SEQUENCE [LARGE SCALE GENOMIC DNA]</scope>
</reference>
<evidence type="ECO:0000313" key="2">
    <source>
        <dbReference type="EMBL" id="OGG20635.1"/>
    </source>
</evidence>
<gene>
    <name evidence="2" type="ORF">A3D03_03240</name>
</gene>
<sequence length="248" mass="28553">MKNKYWAKNKYSTVDPLDYEIARFRTNAGKLIDEAEKRAVLDLLLNSGIDYKKDFKILDAATGPGRLAFYLSDHLREAKITGVDINENMLRRAREIAGEKKVNINFIKGDIYHLPFQKAQFDAVVGLRFSMHLPDIDSLIRELARVLKKDGILIFDIFNLKSILRLRSSGKNSKRQFSGWYNVSDLIDVSAQNGLEFVQKKGLFLCGETILRTFPEKLLFILSVFVRPPLFLQNFSTKIVLCFRKIEL</sequence>
<dbReference type="CDD" id="cd02440">
    <property type="entry name" value="AdoMet_MTases"/>
    <property type="match status" value="1"/>
</dbReference>
<name>A0A1F6A7H7_9BACT</name>
<proteinExistence type="predicted"/>
<dbReference type="Proteomes" id="UP000177092">
    <property type="component" value="Unassembled WGS sequence"/>
</dbReference>
<dbReference type="Pfam" id="PF13649">
    <property type="entry name" value="Methyltransf_25"/>
    <property type="match status" value="1"/>
</dbReference>
<dbReference type="STRING" id="1798384.A3D03_03240"/>
<evidence type="ECO:0000259" key="1">
    <source>
        <dbReference type="Pfam" id="PF13649"/>
    </source>
</evidence>
<dbReference type="AlphaFoldDB" id="A0A1F6A7H7"/>
<dbReference type="SUPFAM" id="SSF53335">
    <property type="entry name" value="S-adenosyl-L-methionine-dependent methyltransferases"/>
    <property type="match status" value="1"/>
</dbReference>
<dbReference type="InterPro" id="IPR041698">
    <property type="entry name" value="Methyltransf_25"/>
</dbReference>
<protein>
    <recommendedName>
        <fullName evidence="1">Methyltransferase domain-containing protein</fullName>
    </recommendedName>
</protein>
<accession>A0A1F6A7H7</accession>
<comment type="caution">
    <text evidence="2">The sequence shown here is derived from an EMBL/GenBank/DDBJ whole genome shotgun (WGS) entry which is preliminary data.</text>
</comment>
<dbReference type="Gene3D" id="3.40.50.150">
    <property type="entry name" value="Vaccinia Virus protein VP39"/>
    <property type="match status" value="1"/>
</dbReference>